<keyword evidence="1" id="KW-0812">Transmembrane</keyword>
<organism evidence="2 3">
    <name type="scientific">Cyprinus carpio carpio</name>
    <dbReference type="NCBI Taxonomy" id="630221"/>
    <lineage>
        <taxon>Eukaryota</taxon>
        <taxon>Metazoa</taxon>
        <taxon>Chordata</taxon>
        <taxon>Craniata</taxon>
        <taxon>Vertebrata</taxon>
        <taxon>Euteleostomi</taxon>
        <taxon>Actinopterygii</taxon>
        <taxon>Neopterygii</taxon>
        <taxon>Teleostei</taxon>
        <taxon>Ostariophysi</taxon>
        <taxon>Cypriniformes</taxon>
        <taxon>Cyprinidae</taxon>
        <taxon>Cyprininae</taxon>
        <taxon>Cyprinus</taxon>
    </lineage>
</organism>
<keyword evidence="3" id="KW-1185">Reference proteome</keyword>
<feature type="transmembrane region" description="Helical" evidence="1">
    <location>
        <begin position="111"/>
        <end position="129"/>
    </location>
</feature>
<dbReference type="Proteomes" id="UP001108240">
    <property type="component" value="Unplaced"/>
</dbReference>
<dbReference type="AlphaFoldDB" id="A0A9J8BN71"/>
<keyword evidence="1" id="KW-0472">Membrane</keyword>
<feature type="transmembrane region" description="Helical" evidence="1">
    <location>
        <begin position="71"/>
        <end position="90"/>
    </location>
</feature>
<protein>
    <submittedName>
        <fullName evidence="2">Uncharacterized protein</fullName>
    </submittedName>
</protein>
<dbReference type="GeneTree" id="ENSGT01150000287346"/>
<accession>A0A9J8BN71</accession>
<evidence type="ECO:0000313" key="2">
    <source>
        <dbReference type="Ensembl" id="ENSCCRP00000159394.1"/>
    </source>
</evidence>
<evidence type="ECO:0000313" key="3">
    <source>
        <dbReference type="Proteomes" id="UP001108240"/>
    </source>
</evidence>
<name>A0A9J8BN71_CYPCA</name>
<reference evidence="2" key="2">
    <citation type="submission" date="2025-09" db="UniProtKB">
        <authorList>
            <consortium name="Ensembl"/>
        </authorList>
    </citation>
    <scope>IDENTIFICATION</scope>
</reference>
<proteinExistence type="predicted"/>
<keyword evidence="1" id="KW-1133">Transmembrane helix</keyword>
<evidence type="ECO:0000256" key="1">
    <source>
        <dbReference type="SAM" id="Phobius"/>
    </source>
</evidence>
<reference evidence="2" key="1">
    <citation type="submission" date="2025-08" db="UniProtKB">
        <authorList>
            <consortium name="Ensembl"/>
        </authorList>
    </citation>
    <scope>IDENTIFICATION</scope>
</reference>
<sequence>VVTCVKPAYLNEVQAAVIGDERGDLLAVLDQLDPDALPDGRVGLLGFNTTVNTTNRVSHSRSTEGVGLQSGAQMGLLVLFIMPLLLAAVVPQFSSSTQSTTLAWRRIKRENYFILFAKFVQIPSIPHIWTSLHSKHLTICNYKETFKTAL</sequence>
<dbReference type="Ensembl" id="ENSCCRT00000190715.1">
    <property type="protein sequence ID" value="ENSCCRP00000159394.1"/>
    <property type="gene ID" value="ENSCCRG00000055480.1"/>
</dbReference>